<feature type="coiled-coil region" evidence="5">
    <location>
        <begin position="504"/>
        <end position="531"/>
    </location>
</feature>
<dbReference type="EMBL" id="KJ668231">
    <property type="protein sequence ID" value="AID52706.1"/>
    <property type="molecule type" value="Genomic_DNA"/>
</dbReference>
<dbReference type="KEGG" id="vg:19738304"/>
<evidence type="ECO:0000256" key="4">
    <source>
        <dbReference type="ARBA" id="ARBA00023219"/>
    </source>
</evidence>
<evidence type="ECO:0000256" key="6">
    <source>
        <dbReference type="SAM" id="MobiDB-lite"/>
    </source>
</evidence>
<sequence>MSGAAEAARTARNTRTAGANRRRAAATVARGELGCSGGFPAYPQEGKRLKRSGEVIINESRPVATICGSQDDEVSEWVLIHPTPRTQLFKEILMGEFGYTDGQGIYNSVRSTETAIRQIQATILTNTLGAARYEDLRRDWNRHARARGLDAATIAAVYGVHSEGEAARVAQRVFDTWRQTLQVALLDLVRSVTACFSSTEPDSAASFSKYIDWICCLGLVPMLRKDVDSDKKRDGPKEGCVDSLVRGDGGRIRGTGNGAENDEVVARDNLAVAGSVLDRGKIVAAELAACVESVTIMDYDRAAIEYNFTKREVRVTDRVTGERGECMVLWRPVVRDGGVIFDSPLQRLYREVMACHELRRHVNVCRLLNTAPIKVLLARRAEEERGLAGAQRAVERALGDQTESAAGSAAARLVKLIINMKGMKHVGDITETVREYLEETGGYLLDSSSVDMSQAGFGRTNARGGQSGLGQQGQGGVRDAFHASVVNSINGMLEGYVNKLFGTVEGLKAANEDLTARLRIKEMELARARRAEVGARQAEADARRHAALPSSGRSTIDDPIAVAAAVREMGHDVIDVGRDMNDDTYVANSFQSRFVPSYDGDVARLSGLWEQELVRCFKMTRVTNNQGQEMSVSYSNSAITLLVAPYFFSVLRVRRLGFLVTNQEAYRSEEELCAAIFKKTRLDIYLDDLAALFVADVRRTVAERHAALEEARPSGEGEDSRIADSEGESESSSDSEEDGGDGSNGRDDGALTPPPARRERDVRRPRHKRQQRRGLYRQNRRRPKLANDRAHDVRNPRGPGAAEPLHRRFRGQPPC</sequence>
<dbReference type="InterPro" id="IPR002660">
    <property type="entry name" value="Herpes_Portal"/>
</dbReference>
<dbReference type="GO" id="GO:0044423">
    <property type="term" value="C:virion component"/>
    <property type="evidence" value="ECO:0007669"/>
    <property type="project" value="UniProtKB-KW"/>
</dbReference>
<organism evidence="7 8">
    <name type="scientific">Falconid herpesvirus 1</name>
    <dbReference type="NCBI Taxonomy" id="1510155"/>
    <lineage>
        <taxon>Viruses</taxon>
        <taxon>Duplodnaviria</taxon>
        <taxon>Heunggongvirae</taxon>
        <taxon>Peploviricota</taxon>
        <taxon>Herviviricetes</taxon>
        <taxon>Herpesvirales</taxon>
        <taxon>Orthoherpesviridae</taxon>
        <taxon>Alphaherpesvirinae</taxon>
        <taxon>Mardivirus</taxon>
        <taxon>Mardivirus columbidalpha1</taxon>
    </lineage>
</organism>
<dbReference type="RefSeq" id="YP_009046500.1">
    <property type="nucleotide sequence ID" value="NC_024450.1"/>
</dbReference>
<evidence type="ECO:0000256" key="1">
    <source>
        <dbReference type="ARBA" id="ARBA00022562"/>
    </source>
</evidence>
<feature type="region of interest" description="Disordered" evidence="6">
    <location>
        <begin position="1"/>
        <end position="23"/>
    </location>
</feature>
<dbReference type="Proteomes" id="UP000146149">
    <property type="component" value="Segment"/>
</dbReference>
<proteinExistence type="inferred from homology"/>
<dbReference type="HAMAP" id="MF_04012">
    <property type="entry name" value="HSV_PORTL"/>
    <property type="match status" value="1"/>
</dbReference>
<evidence type="ECO:0000313" key="8">
    <source>
        <dbReference type="Proteomes" id="UP000146149"/>
    </source>
</evidence>
<feature type="compositionally biased region" description="Basic and acidic residues" evidence="6">
    <location>
        <begin position="707"/>
        <end position="724"/>
    </location>
</feature>
<dbReference type="OrthoDB" id="2470at10239"/>
<name>A0A068EP45_9ALPH</name>
<evidence type="ECO:0000313" key="7">
    <source>
        <dbReference type="EMBL" id="AID52706.1"/>
    </source>
</evidence>
<feature type="compositionally biased region" description="Acidic residues" evidence="6">
    <location>
        <begin position="725"/>
        <end position="740"/>
    </location>
</feature>
<protein>
    <submittedName>
        <fullName evidence="7">Capsid portal protein</fullName>
    </submittedName>
</protein>
<gene>
    <name evidence="7" type="ORF">FaHV1S18_016</name>
</gene>
<feature type="region of interest" description="Disordered" evidence="6">
    <location>
        <begin position="707"/>
        <end position="815"/>
    </location>
</feature>
<keyword evidence="2" id="KW-1188">Viral release from host cell</keyword>
<keyword evidence="4" id="KW-0231">Viral genome packaging</keyword>
<keyword evidence="3" id="KW-0946">Virion</keyword>
<dbReference type="GO" id="GO:0051276">
    <property type="term" value="P:chromosome organization"/>
    <property type="evidence" value="ECO:0007669"/>
    <property type="project" value="InterPro"/>
</dbReference>
<accession>A0A068EP45</accession>
<dbReference type="Pfam" id="PF01763">
    <property type="entry name" value="Herpes_UL6"/>
    <property type="match status" value="1"/>
</dbReference>
<evidence type="ECO:0000256" key="3">
    <source>
        <dbReference type="ARBA" id="ARBA00022844"/>
    </source>
</evidence>
<reference evidence="7 8" key="1">
    <citation type="journal article" date="2014" name="Virus Res.">
        <title>Molecular characterization of the complete genome of falconid herpesvirus strain S-18.</title>
        <authorList>
            <person name="Spatz S.J."/>
            <person name="Volkening J.D."/>
            <person name="Ross T.A."/>
        </authorList>
    </citation>
    <scope>NUCLEOTIDE SEQUENCE [LARGE SCALE GENOMIC DNA]</scope>
    <source>
        <strain evidence="7">S-18</strain>
    </source>
</reference>
<keyword evidence="1" id="KW-1048">Host nucleus</keyword>
<keyword evidence="5" id="KW-0175">Coiled coil</keyword>
<evidence type="ECO:0000256" key="5">
    <source>
        <dbReference type="SAM" id="Coils"/>
    </source>
</evidence>
<feature type="compositionally biased region" description="Basic and acidic residues" evidence="6">
    <location>
        <begin position="785"/>
        <end position="795"/>
    </location>
</feature>
<dbReference type="GeneID" id="19738304"/>
<feature type="compositionally biased region" description="Basic residues" evidence="6">
    <location>
        <begin position="763"/>
        <end position="784"/>
    </location>
</feature>
<evidence type="ECO:0000256" key="2">
    <source>
        <dbReference type="ARBA" id="ARBA00022612"/>
    </source>
</evidence>